<gene>
    <name evidence="1" type="ORF">BTN49_0598</name>
</gene>
<dbReference type="EMBL" id="NBYY01000009">
    <property type="protein sequence ID" value="PCS23629.1"/>
    <property type="molecule type" value="Genomic_DNA"/>
</dbReference>
<organism evidence="1 2">
    <name type="scientific">Candidatus Enterovibrio escicola</name>
    <dbReference type="NCBI Taxonomy" id="1927127"/>
    <lineage>
        <taxon>Bacteria</taxon>
        <taxon>Pseudomonadati</taxon>
        <taxon>Pseudomonadota</taxon>
        <taxon>Gammaproteobacteria</taxon>
        <taxon>Vibrionales</taxon>
        <taxon>Vibrionaceae</taxon>
        <taxon>Enterovibrio</taxon>
    </lineage>
</organism>
<protein>
    <submittedName>
        <fullName evidence="1">Uncharacterized protein</fullName>
    </submittedName>
</protein>
<proteinExistence type="predicted"/>
<reference evidence="2" key="1">
    <citation type="submission" date="2017-04" db="EMBL/GenBank/DDBJ databases">
        <title>Genome evolution of the luminous symbionts of deep sea anglerfish.</title>
        <authorList>
            <person name="Hendry T.A."/>
        </authorList>
    </citation>
    <scope>NUCLEOTIDE SEQUENCE [LARGE SCALE GENOMIC DNA]</scope>
</reference>
<keyword evidence="2" id="KW-1185">Reference proteome</keyword>
<comment type="caution">
    <text evidence="1">The sequence shown here is derived from an EMBL/GenBank/DDBJ whole genome shotgun (WGS) entry which is preliminary data.</text>
</comment>
<name>A0A2A5T5Z6_9GAMM</name>
<evidence type="ECO:0000313" key="1">
    <source>
        <dbReference type="EMBL" id="PCS23629.1"/>
    </source>
</evidence>
<accession>A0A2A5T5Z6</accession>
<evidence type="ECO:0000313" key="2">
    <source>
        <dbReference type="Proteomes" id="UP000219020"/>
    </source>
</evidence>
<dbReference type="AlphaFoldDB" id="A0A2A5T5Z6"/>
<dbReference type="GeneID" id="66952967"/>
<sequence>MLGEYRFIVEITAYQSTSGSTSDWWGKQGRLTTAPILLFQGSGEDNLSIGSVILP</sequence>
<dbReference type="Proteomes" id="UP000219020">
    <property type="component" value="Unassembled WGS sequence"/>
</dbReference>
<dbReference type="RefSeq" id="WP_158523572.1">
    <property type="nucleotide sequence ID" value="NZ_CAWNJE010000005.1"/>
</dbReference>